<proteinExistence type="predicted"/>
<name>A0ABY3RPS7_9MICO</name>
<protein>
    <recommendedName>
        <fullName evidence="3">DUF3800 domain-containing protein</fullName>
    </recommendedName>
</protein>
<reference evidence="1 2" key="1">
    <citation type="submission" date="2023-01" db="EMBL/GenBank/DDBJ databases">
        <title>Characterization of estradiol degrading bacteria Microbacterium sp. MZT7 and reveal degrading genes through genome analysis.</title>
        <authorList>
            <person name="Hao P."/>
            <person name="Gao Y."/>
        </authorList>
    </citation>
    <scope>NUCLEOTIDE SEQUENCE [LARGE SCALE GENOMIC DNA]</scope>
    <source>
        <strain evidence="1 2">MZT7</strain>
    </source>
</reference>
<keyword evidence="2" id="KW-1185">Reference proteome</keyword>
<dbReference type="RefSeq" id="WP_231819759.1">
    <property type="nucleotide sequence ID" value="NZ_CP082781.1"/>
</dbReference>
<evidence type="ECO:0000313" key="1">
    <source>
        <dbReference type="EMBL" id="UGS26034.1"/>
    </source>
</evidence>
<dbReference type="EMBL" id="CP082781">
    <property type="protein sequence ID" value="UGS26034.1"/>
    <property type="molecule type" value="Genomic_DNA"/>
</dbReference>
<evidence type="ECO:0000313" key="2">
    <source>
        <dbReference type="Proteomes" id="UP001199642"/>
    </source>
</evidence>
<accession>A0ABY3RPS7</accession>
<evidence type="ECO:0008006" key="3">
    <source>
        <dbReference type="Google" id="ProtNLM"/>
    </source>
</evidence>
<organism evidence="1 2">
    <name type="scientific">Microbacterium resistens</name>
    <dbReference type="NCBI Taxonomy" id="156977"/>
    <lineage>
        <taxon>Bacteria</taxon>
        <taxon>Bacillati</taxon>
        <taxon>Actinomycetota</taxon>
        <taxon>Actinomycetes</taxon>
        <taxon>Micrococcales</taxon>
        <taxon>Microbacteriaceae</taxon>
        <taxon>Microbacterium</taxon>
    </lineage>
</organism>
<gene>
    <name evidence="1" type="ORF">K8F61_15520</name>
</gene>
<dbReference type="Proteomes" id="UP001199642">
    <property type="component" value="Chromosome"/>
</dbReference>
<sequence>MTTTFPEKSTLFVDESKSNGYFLVATTSTTGGVRRTSQSIRSLVRRGQRRIHFKSESPASRRALLSRFGELQLTTHVYVVKGLQDAVARPRCLVQLIEDAADSGVVGLYLERDESVEARDRITIRETLQRVGYREQLTYEHVSPSDQPLLWVSDAVAWCHQAGGEWRRRADSLVSGVTQL</sequence>